<feature type="repeat" description="ANK" evidence="3">
    <location>
        <begin position="45"/>
        <end position="77"/>
    </location>
</feature>
<feature type="repeat" description="ANK" evidence="3">
    <location>
        <begin position="448"/>
        <end position="480"/>
    </location>
</feature>
<sequence length="1038" mass="111859">MFDILTRKVDEFSAKSLLDAVRAGKLDKVSTWLNRGGDPNAVDEKGESILFIAASKGFDGIAQKIVTAGGNINFVDKFGATPLFVAATKGHTSIVAMILANNGVDINSQTVEGNTPIFMASWLGHVAIVELLIAANADLTKFDSLGATPLHIATEYGQETIVGMLLEAGASPNQPNRDGRTPVFMAAWHGHRNLVQRFISANADINKCDDTNRTPLFMAACHGHDEIVALLIQANADINKWNQDESTPTLISAEKGRKEAVELFIAAHADINKADKNGFTPIFMAVLNNHAAIVKVLIEADADIYKANNAGKTPLMVALERNHEAISQMLLDAGTQDRQSLLQAVTDGNFERVSKLLAKGVDPNVSNEETGESLLFLAVSKGFEGMVGQLVAAGADVDKPDLHGRTAIHVAASKGYSNLAQMLLRGDYNKQDEVTYGDGALVVTVAQTGRSPIFMAALNGHKTIVELLVLVHADLNSADNEGNTPIHAAVASGHRNIVEMLVTAEANFSLANALGRKPIDIATDKQHYAIASLLSDAEATDRVRLLKAAGDGDMAQVWLLLGKATDPNVTNDDGDSVLYIATTKGHQGVVQKLIAAGADVNRATNTGRTPLLAAAEIGHRPIVVMLIRARANISYSDNVGTTPLLAASTNGHDAVVGMLITCGADVDTNPADGHSPLYVATSRGHTAVVNLLLAMGADPNVQDEEECTPLFVAASKGFASIVDLLVQAGADFVLCNRVGITPLFVARKRGHRDVVKILHDADTKVLQTVRDEDVTVTSTVLGRGGQGVVYKGRWNKQEVAVKTVLNTDGLDALEKEIATMSRVNSPYIIKMITVLDKKTDEPKMVLEYMNSGDLRSYLDKKRSRLPTDVEFSKLELAWAIANGVYDLHAQNILHRDLKASNVLLSTTNYIKIADFGISRDVDTNTLTMGIGTSYWIAPEVFDGDGHYAFAADIYSLGVILTELDTLQTPYANLNLKFMTILDNVRSGKLRPELSPECDEWYADLANWCLEFKPEDRPTAAQVLGVLERQMRAIYPETV</sequence>
<dbReference type="PRINTS" id="PR00109">
    <property type="entry name" value="TYRKINASE"/>
</dbReference>
<feature type="repeat" description="ANK" evidence="3">
    <location>
        <begin position="606"/>
        <end position="638"/>
    </location>
</feature>
<keyword evidence="6" id="KW-1185">Reference proteome</keyword>
<dbReference type="OrthoDB" id="20872at2759"/>
<gene>
    <name evidence="5" type="ORF">ACHHYP_05941</name>
</gene>
<feature type="domain" description="Protein kinase" evidence="4">
    <location>
        <begin position="775"/>
        <end position="1030"/>
    </location>
</feature>
<feature type="repeat" description="ANK" evidence="3">
    <location>
        <begin position="112"/>
        <end position="144"/>
    </location>
</feature>
<dbReference type="Proteomes" id="UP000243579">
    <property type="component" value="Unassembled WGS sequence"/>
</dbReference>
<dbReference type="PANTHER" id="PTHR24198:SF165">
    <property type="entry name" value="ANKYRIN REPEAT-CONTAINING PROTEIN-RELATED"/>
    <property type="match status" value="1"/>
</dbReference>
<dbReference type="PROSITE" id="PS50088">
    <property type="entry name" value="ANK_REPEAT"/>
    <property type="match status" value="18"/>
</dbReference>
<dbReference type="SUPFAM" id="SSF56112">
    <property type="entry name" value="Protein kinase-like (PK-like)"/>
    <property type="match status" value="1"/>
</dbReference>
<dbReference type="Pfam" id="PF00023">
    <property type="entry name" value="Ank"/>
    <property type="match status" value="2"/>
</dbReference>
<organism evidence="5 6">
    <name type="scientific">Achlya hypogyna</name>
    <name type="common">Oomycete</name>
    <name type="synonym">Protoachlya hypogyna</name>
    <dbReference type="NCBI Taxonomy" id="1202772"/>
    <lineage>
        <taxon>Eukaryota</taxon>
        <taxon>Sar</taxon>
        <taxon>Stramenopiles</taxon>
        <taxon>Oomycota</taxon>
        <taxon>Saprolegniomycetes</taxon>
        <taxon>Saprolegniales</taxon>
        <taxon>Achlyaceae</taxon>
        <taxon>Achlya</taxon>
    </lineage>
</organism>
<feature type="repeat" description="ANK" evidence="3">
    <location>
        <begin position="705"/>
        <end position="737"/>
    </location>
</feature>
<evidence type="ECO:0000256" key="2">
    <source>
        <dbReference type="ARBA" id="ARBA00023043"/>
    </source>
</evidence>
<dbReference type="Gene3D" id="3.30.200.20">
    <property type="entry name" value="Phosphorylase Kinase, domain 1"/>
    <property type="match status" value="1"/>
</dbReference>
<dbReference type="Gene3D" id="1.10.510.10">
    <property type="entry name" value="Transferase(Phosphotransferase) domain 1"/>
    <property type="match status" value="1"/>
</dbReference>
<dbReference type="GO" id="GO:0004672">
    <property type="term" value="F:protein kinase activity"/>
    <property type="evidence" value="ECO:0007669"/>
    <property type="project" value="InterPro"/>
</dbReference>
<feature type="repeat" description="ANK" evidence="3">
    <location>
        <begin position="639"/>
        <end position="671"/>
    </location>
</feature>
<feature type="repeat" description="ANK" evidence="3">
    <location>
        <begin position="672"/>
        <end position="704"/>
    </location>
</feature>
<feature type="repeat" description="ANK" evidence="3">
    <location>
        <begin position="244"/>
        <end position="276"/>
    </location>
</feature>
<dbReference type="SMART" id="SM00220">
    <property type="entry name" value="S_TKc"/>
    <property type="match status" value="1"/>
</dbReference>
<proteinExistence type="predicted"/>
<feature type="repeat" description="ANK" evidence="3">
    <location>
        <begin position="145"/>
        <end position="177"/>
    </location>
</feature>
<dbReference type="STRING" id="1202772.A0A1V9YW21"/>
<dbReference type="InterPro" id="IPR002110">
    <property type="entry name" value="Ankyrin_rpt"/>
</dbReference>
<feature type="repeat" description="ANK" evidence="3">
    <location>
        <begin position="403"/>
        <end position="425"/>
    </location>
</feature>
<dbReference type="InterPro" id="IPR001245">
    <property type="entry name" value="Ser-Thr/Tyr_kinase_cat_dom"/>
</dbReference>
<keyword evidence="1" id="KW-0677">Repeat</keyword>
<dbReference type="InterPro" id="IPR036770">
    <property type="entry name" value="Ankyrin_rpt-contain_sf"/>
</dbReference>
<protein>
    <recommendedName>
        <fullName evidence="4">Protein kinase domain-containing protein</fullName>
    </recommendedName>
</protein>
<dbReference type="Pfam" id="PF00069">
    <property type="entry name" value="Pkinase"/>
    <property type="match status" value="1"/>
</dbReference>
<accession>A0A1V9YW21</accession>
<dbReference type="PROSITE" id="PS50011">
    <property type="entry name" value="PROTEIN_KINASE_DOM"/>
    <property type="match status" value="1"/>
</dbReference>
<feature type="repeat" description="ANK" evidence="3">
    <location>
        <begin position="573"/>
        <end position="605"/>
    </location>
</feature>
<dbReference type="PROSITE" id="PS50297">
    <property type="entry name" value="ANK_REP_REGION"/>
    <property type="match status" value="15"/>
</dbReference>
<feature type="repeat" description="ANK" evidence="3">
    <location>
        <begin position="211"/>
        <end position="243"/>
    </location>
</feature>
<name>A0A1V9YW21_ACHHY</name>
<feature type="repeat" description="ANK" evidence="3">
    <location>
        <begin position="178"/>
        <end position="210"/>
    </location>
</feature>
<evidence type="ECO:0000256" key="1">
    <source>
        <dbReference type="ARBA" id="ARBA00022737"/>
    </source>
</evidence>
<dbReference type="InterPro" id="IPR011009">
    <property type="entry name" value="Kinase-like_dom_sf"/>
</dbReference>
<dbReference type="GO" id="GO:0005524">
    <property type="term" value="F:ATP binding"/>
    <property type="evidence" value="ECO:0007669"/>
    <property type="project" value="InterPro"/>
</dbReference>
<dbReference type="Gene3D" id="1.25.40.20">
    <property type="entry name" value="Ankyrin repeat-containing domain"/>
    <property type="match status" value="7"/>
</dbReference>
<feature type="repeat" description="ANK" evidence="3">
    <location>
        <begin position="78"/>
        <end position="111"/>
    </location>
</feature>
<keyword evidence="2 3" id="KW-0040">ANK repeat</keyword>
<dbReference type="PROSITE" id="PS00108">
    <property type="entry name" value="PROTEIN_KINASE_ST"/>
    <property type="match status" value="1"/>
</dbReference>
<dbReference type="SMART" id="SM00248">
    <property type="entry name" value="ANK"/>
    <property type="match status" value="21"/>
</dbReference>
<reference evidence="5 6" key="1">
    <citation type="journal article" date="2014" name="Genome Biol. Evol.">
        <title>The secreted proteins of Achlya hypogyna and Thraustotheca clavata identify the ancestral oomycete secretome and reveal gene acquisitions by horizontal gene transfer.</title>
        <authorList>
            <person name="Misner I."/>
            <person name="Blouin N."/>
            <person name="Leonard G."/>
            <person name="Richards T.A."/>
            <person name="Lane C.E."/>
        </authorList>
    </citation>
    <scope>NUCLEOTIDE SEQUENCE [LARGE SCALE GENOMIC DNA]</scope>
    <source>
        <strain evidence="5 6">ATCC 48635</strain>
    </source>
</reference>
<dbReference type="AlphaFoldDB" id="A0A1V9YW21"/>
<dbReference type="PRINTS" id="PR01415">
    <property type="entry name" value="ANKYRIN"/>
</dbReference>
<evidence type="ECO:0000259" key="4">
    <source>
        <dbReference type="PROSITE" id="PS50011"/>
    </source>
</evidence>
<dbReference type="PANTHER" id="PTHR24198">
    <property type="entry name" value="ANKYRIN REPEAT AND PROTEIN KINASE DOMAIN-CONTAINING PROTEIN"/>
    <property type="match status" value="1"/>
</dbReference>
<feature type="repeat" description="ANK" evidence="3">
    <location>
        <begin position="310"/>
        <end position="334"/>
    </location>
</feature>
<evidence type="ECO:0000256" key="3">
    <source>
        <dbReference type="PROSITE-ProRule" id="PRU00023"/>
    </source>
</evidence>
<comment type="caution">
    <text evidence="5">The sequence shown here is derived from an EMBL/GenBank/DDBJ whole genome shotgun (WGS) entry which is preliminary data.</text>
</comment>
<evidence type="ECO:0000313" key="5">
    <source>
        <dbReference type="EMBL" id="OQR89925.1"/>
    </source>
</evidence>
<dbReference type="InterPro" id="IPR008271">
    <property type="entry name" value="Ser/Thr_kinase_AS"/>
</dbReference>
<feature type="repeat" description="ANK" evidence="3">
    <location>
        <begin position="277"/>
        <end position="309"/>
    </location>
</feature>
<dbReference type="SUPFAM" id="SSF48403">
    <property type="entry name" value="Ankyrin repeat"/>
    <property type="match status" value="3"/>
</dbReference>
<feature type="repeat" description="ANK" evidence="3">
    <location>
        <begin position="370"/>
        <end position="402"/>
    </location>
</feature>
<dbReference type="InterPro" id="IPR000719">
    <property type="entry name" value="Prot_kinase_dom"/>
</dbReference>
<dbReference type="Pfam" id="PF12796">
    <property type="entry name" value="Ank_2"/>
    <property type="match status" value="7"/>
</dbReference>
<evidence type="ECO:0000313" key="6">
    <source>
        <dbReference type="Proteomes" id="UP000243579"/>
    </source>
</evidence>
<feature type="repeat" description="ANK" evidence="3">
    <location>
        <begin position="481"/>
        <end position="513"/>
    </location>
</feature>
<dbReference type="EMBL" id="JNBR01000704">
    <property type="protein sequence ID" value="OQR89925.1"/>
    <property type="molecule type" value="Genomic_DNA"/>
</dbReference>